<protein>
    <submittedName>
        <fullName evidence="1">Uncharacterized protein</fullName>
    </submittedName>
</protein>
<sequence length="27" mass="2888">MIFRSHIFTATIALLSAFSSIQAACTS</sequence>
<reference evidence="1" key="1">
    <citation type="journal article" date="2021" name="Mol. Plant Microbe Interact.">
        <title>Complete Genome Sequence of the Plant-Pathogenic Fungus Colletotrichum lupini.</title>
        <authorList>
            <person name="Baroncelli R."/>
            <person name="Pensec F."/>
            <person name="Da Lio D."/>
            <person name="Boufleur T."/>
            <person name="Vicente I."/>
            <person name="Sarrocco S."/>
            <person name="Picot A."/>
            <person name="Baraldi E."/>
            <person name="Sukno S."/>
            <person name="Thon M."/>
            <person name="Le Floch G."/>
        </authorList>
    </citation>
    <scope>NUCLEOTIDE SEQUENCE</scope>
    <source>
        <strain evidence="1">IMI 504893</strain>
    </source>
</reference>
<proteinExistence type="predicted"/>
<dbReference type="Proteomes" id="UP000830671">
    <property type="component" value="Chromosome 2"/>
</dbReference>
<keyword evidence="2" id="KW-1185">Reference proteome</keyword>
<dbReference type="AlphaFoldDB" id="A0A9Q8WD94"/>
<organism evidence="1 2">
    <name type="scientific">Colletotrichum lupini</name>
    <dbReference type="NCBI Taxonomy" id="145971"/>
    <lineage>
        <taxon>Eukaryota</taxon>
        <taxon>Fungi</taxon>
        <taxon>Dikarya</taxon>
        <taxon>Ascomycota</taxon>
        <taxon>Pezizomycotina</taxon>
        <taxon>Sordariomycetes</taxon>
        <taxon>Hypocreomycetidae</taxon>
        <taxon>Glomerellales</taxon>
        <taxon>Glomerellaceae</taxon>
        <taxon>Colletotrichum</taxon>
        <taxon>Colletotrichum acutatum species complex</taxon>
    </lineage>
</organism>
<gene>
    <name evidence="1" type="ORF">CLUP02_04400</name>
</gene>
<accession>A0A9Q8WD94</accession>
<dbReference type="EMBL" id="CP019474">
    <property type="protein sequence ID" value="UQC78921.1"/>
    <property type="molecule type" value="Genomic_DNA"/>
</dbReference>
<evidence type="ECO:0000313" key="2">
    <source>
        <dbReference type="Proteomes" id="UP000830671"/>
    </source>
</evidence>
<name>A0A9Q8WD94_9PEZI</name>
<evidence type="ECO:0000313" key="1">
    <source>
        <dbReference type="EMBL" id="UQC78921.1"/>
    </source>
</evidence>